<evidence type="ECO:0000313" key="2">
    <source>
        <dbReference type="EMBL" id="SFO37330.1"/>
    </source>
</evidence>
<protein>
    <submittedName>
        <fullName evidence="2">Uncharacterized protein</fullName>
    </submittedName>
</protein>
<feature type="region of interest" description="Disordered" evidence="1">
    <location>
        <begin position="71"/>
        <end position="103"/>
    </location>
</feature>
<proteinExistence type="predicted"/>
<dbReference type="Proteomes" id="UP000199614">
    <property type="component" value="Unassembled WGS sequence"/>
</dbReference>
<dbReference type="InterPro" id="IPR036661">
    <property type="entry name" value="Luciferase-like_sf"/>
</dbReference>
<gene>
    <name evidence="2" type="ORF">SAMN05216207_104840</name>
</gene>
<dbReference type="STRING" id="260086.SAMN05216207_104840"/>
<reference evidence="2 3" key="1">
    <citation type="submission" date="2016-10" db="EMBL/GenBank/DDBJ databases">
        <authorList>
            <person name="de Groot N.N."/>
        </authorList>
    </citation>
    <scope>NUCLEOTIDE SEQUENCE [LARGE SCALE GENOMIC DNA]</scope>
    <source>
        <strain evidence="2 3">CGMCC 4.1877</strain>
    </source>
</reference>
<evidence type="ECO:0000256" key="1">
    <source>
        <dbReference type="SAM" id="MobiDB-lite"/>
    </source>
</evidence>
<dbReference type="RefSeq" id="WP_218162980.1">
    <property type="nucleotide sequence ID" value="NZ_FOUY01000048.1"/>
</dbReference>
<organism evidence="2 3">
    <name type="scientific">Pseudonocardia ammonioxydans</name>
    <dbReference type="NCBI Taxonomy" id="260086"/>
    <lineage>
        <taxon>Bacteria</taxon>
        <taxon>Bacillati</taxon>
        <taxon>Actinomycetota</taxon>
        <taxon>Actinomycetes</taxon>
        <taxon>Pseudonocardiales</taxon>
        <taxon>Pseudonocardiaceae</taxon>
        <taxon>Pseudonocardia</taxon>
    </lineage>
</organism>
<accession>A0A1I5GN38</accession>
<dbReference type="GO" id="GO:0016705">
    <property type="term" value="F:oxidoreductase activity, acting on paired donors, with incorporation or reduction of molecular oxygen"/>
    <property type="evidence" value="ECO:0007669"/>
    <property type="project" value="InterPro"/>
</dbReference>
<keyword evidence="3" id="KW-1185">Reference proteome</keyword>
<evidence type="ECO:0000313" key="3">
    <source>
        <dbReference type="Proteomes" id="UP000199614"/>
    </source>
</evidence>
<sequence length="103" mass="11062">MAHLNLFIHGCGHHGAAWRAPGSAVERLGDFSYYEQLALTAERGLLDAVFFADGHSIVLALVVLSGHVGDSPARPSDDLETGEGLRVRCGSPRNTPKPEEALW</sequence>
<dbReference type="Gene3D" id="3.20.20.30">
    <property type="entry name" value="Luciferase-like domain"/>
    <property type="match status" value="1"/>
</dbReference>
<dbReference type="EMBL" id="FOUY01000048">
    <property type="protein sequence ID" value="SFO37330.1"/>
    <property type="molecule type" value="Genomic_DNA"/>
</dbReference>
<dbReference type="SUPFAM" id="SSF51679">
    <property type="entry name" value="Bacterial luciferase-like"/>
    <property type="match status" value="1"/>
</dbReference>
<dbReference type="AlphaFoldDB" id="A0A1I5GN38"/>
<name>A0A1I5GN38_PSUAM</name>